<dbReference type="Gene3D" id="3.40.50.10740">
    <property type="entry name" value="Class I glutamine amidotransferase-like"/>
    <property type="match status" value="1"/>
</dbReference>
<comment type="caution">
    <text evidence="8">The sequence shown here is derived from an EMBL/GenBank/DDBJ whole genome shotgun (WGS) entry which is preliminary data.</text>
</comment>
<reference evidence="8" key="1">
    <citation type="submission" date="2022-06" db="EMBL/GenBank/DDBJ databases">
        <title>Alkalicoccobacillus porphyridii sp. nov., isolated from a marine red alga, Porphyridium purpureum and reclassification of Shouchella plakortidis and Shouchella gibsonii as Alkalicoccobacillus plakortidis comb. nov. and Alkalicoccobacillus gibsonii comb. nov.</title>
        <authorList>
            <person name="Kim K.H."/>
            <person name="Lee J.K."/>
            <person name="Han D.M."/>
            <person name="Baek J.H."/>
            <person name="Jeon C.O."/>
        </authorList>
    </citation>
    <scope>NUCLEOTIDE SEQUENCE</scope>
    <source>
        <strain evidence="8">DSM 19153</strain>
    </source>
</reference>
<dbReference type="InterPro" id="IPR003507">
    <property type="entry name" value="S66_fam"/>
</dbReference>
<dbReference type="EMBL" id="JAMQJY010000002">
    <property type="protein sequence ID" value="MCM2676639.1"/>
    <property type="molecule type" value="Genomic_DNA"/>
</dbReference>
<feature type="domain" description="LD-carboxypeptidase C-terminal" evidence="7">
    <location>
        <begin position="178"/>
        <end position="291"/>
    </location>
</feature>
<accession>A0ABT0XL52</accession>
<dbReference type="CDD" id="cd07025">
    <property type="entry name" value="Peptidase_S66"/>
    <property type="match status" value="1"/>
</dbReference>
<evidence type="ECO:0000313" key="8">
    <source>
        <dbReference type="EMBL" id="MCM2676639.1"/>
    </source>
</evidence>
<name>A0ABT0XL52_9BACI</name>
<dbReference type="InterPro" id="IPR027461">
    <property type="entry name" value="Carboxypeptidase_A_C_sf"/>
</dbReference>
<dbReference type="Gene3D" id="3.50.30.60">
    <property type="entry name" value="LD-carboxypeptidase A C-terminal domain-like"/>
    <property type="match status" value="1"/>
</dbReference>
<evidence type="ECO:0000256" key="5">
    <source>
        <dbReference type="ARBA" id="ARBA00022825"/>
    </source>
</evidence>
<dbReference type="InterPro" id="IPR040449">
    <property type="entry name" value="Peptidase_S66_N"/>
</dbReference>
<gene>
    <name evidence="8" type="ORF">NDM98_14950</name>
</gene>
<dbReference type="SUPFAM" id="SSF52317">
    <property type="entry name" value="Class I glutamine amidotransferase-like"/>
    <property type="match status" value="1"/>
</dbReference>
<dbReference type="RefSeq" id="WP_251609497.1">
    <property type="nucleotide sequence ID" value="NZ_JAMQJY010000002.1"/>
</dbReference>
<evidence type="ECO:0000259" key="7">
    <source>
        <dbReference type="Pfam" id="PF17676"/>
    </source>
</evidence>
<proteinExistence type="inferred from homology"/>
<dbReference type="InterPro" id="IPR027478">
    <property type="entry name" value="LdcA_N"/>
</dbReference>
<dbReference type="PANTHER" id="PTHR30237">
    <property type="entry name" value="MURAMOYLTETRAPEPTIDE CARBOXYPEPTIDASE"/>
    <property type="match status" value="1"/>
</dbReference>
<organism evidence="8 9">
    <name type="scientific">Alkalicoccobacillus plakortidis</name>
    <dbReference type="NCBI Taxonomy" id="444060"/>
    <lineage>
        <taxon>Bacteria</taxon>
        <taxon>Bacillati</taxon>
        <taxon>Bacillota</taxon>
        <taxon>Bacilli</taxon>
        <taxon>Bacillales</taxon>
        <taxon>Bacillaceae</taxon>
        <taxon>Alkalicoccobacillus</taxon>
    </lineage>
</organism>
<comment type="similarity">
    <text evidence="1">Belongs to the peptidase S66 family.</text>
</comment>
<dbReference type="PIRSF" id="PIRSF028757">
    <property type="entry name" value="LD-carboxypeptidase"/>
    <property type="match status" value="1"/>
</dbReference>
<protein>
    <submittedName>
        <fullName evidence="8">LD-carboxypeptidase</fullName>
    </submittedName>
</protein>
<evidence type="ECO:0000256" key="2">
    <source>
        <dbReference type="ARBA" id="ARBA00022645"/>
    </source>
</evidence>
<keyword evidence="3" id="KW-0645">Protease</keyword>
<keyword evidence="2" id="KW-0121">Carboxypeptidase</keyword>
<dbReference type="Pfam" id="PF17676">
    <property type="entry name" value="Peptidase_S66C"/>
    <property type="match status" value="1"/>
</dbReference>
<keyword evidence="5" id="KW-0720">Serine protease</keyword>
<feature type="domain" description="LD-carboxypeptidase N-terminal" evidence="6">
    <location>
        <begin position="14"/>
        <end position="128"/>
    </location>
</feature>
<dbReference type="Proteomes" id="UP001203665">
    <property type="component" value="Unassembled WGS sequence"/>
</dbReference>
<evidence type="ECO:0000256" key="3">
    <source>
        <dbReference type="ARBA" id="ARBA00022670"/>
    </source>
</evidence>
<evidence type="ECO:0000256" key="4">
    <source>
        <dbReference type="ARBA" id="ARBA00022801"/>
    </source>
</evidence>
<evidence type="ECO:0000259" key="6">
    <source>
        <dbReference type="Pfam" id="PF02016"/>
    </source>
</evidence>
<keyword evidence="4" id="KW-0378">Hydrolase</keyword>
<sequence>MANKPPALQQGDTIGIVTLGSPLDPTVINARADYLRSLGYNVIFGEHVFDQDGFLAGTAEDRAADLMSMFTNDSVKMILPSRGGVGVAGILPFLDFDVIKQNPKILTGYSDITVLQNVLFQYADLLSFQSLLLIDFRPTTPDYNFDQFYSAVSAPIQTKPLTNPPEFPLISLVPGNVSGTLIGGNLTSFVDTLGTDFEIDTSGKILVIEETHEPINTVYRYLSHLKEAGVFDEVAGIIMGECTNCEEAYGVSYNDLIESFIVPLGKPLITNLKTAHGEYKAAVPIGARVNLDAVNSIITILEPTVS</sequence>
<dbReference type="InterPro" id="IPR040921">
    <property type="entry name" value="Peptidase_S66C"/>
</dbReference>
<dbReference type="InterPro" id="IPR029062">
    <property type="entry name" value="Class_I_gatase-like"/>
</dbReference>
<keyword evidence="9" id="KW-1185">Reference proteome</keyword>
<evidence type="ECO:0000256" key="1">
    <source>
        <dbReference type="ARBA" id="ARBA00010233"/>
    </source>
</evidence>
<dbReference type="PANTHER" id="PTHR30237:SF2">
    <property type="entry name" value="MUREIN TETRAPEPTIDE CARBOXYPEPTIDASE"/>
    <property type="match status" value="1"/>
</dbReference>
<evidence type="ECO:0000313" key="9">
    <source>
        <dbReference type="Proteomes" id="UP001203665"/>
    </source>
</evidence>
<dbReference type="SUPFAM" id="SSF141986">
    <property type="entry name" value="LD-carboxypeptidase A C-terminal domain-like"/>
    <property type="match status" value="1"/>
</dbReference>
<dbReference type="Pfam" id="PF02016">
    <property type="entry name" value="Peptidase_S66"/>
    <property type="match status" value="1"/>
</dbReference>